<name>A0A8J4LRD4_9CHLO</name>
<evidence type="ECO:0000313" key="3">
    <source>
        <dbReference type="EMBL" id="GIL84078.1"/>
    </source>
</evidence>
<accession>A0A8J4LRD4</accession>
<gene>
    <name evidence="3" type="ORF">Vretifemale_12767</name>
    <name evidence="4" type="ORF">Vretimale_11057</name>
</gene>
<dbReference type="OrthoDB" id="541033at2759"/>
<feature type="coiled-coil region" evidence="1">
    <location>
        <begin position="1156"/>
        <end position="1211"/>
    </location>
</feature>
<feature type="compositionally biased region" description="Polar residues" evidence="2">
    <location>
        <begin position="228"/>
        <end position="239"/>
    </location>
</feature>
<feature type="region of interest" description="Disordered" evidence="2">
    <location>
        <begin position="748"/>
        <end position="836"/>
    </location>
</feature>
<keyword evidence="1" id="KW-0175">Coiled coil</keyword>
<feature type="region of interest" description="Disordered" evidence="2">
    <location>
        <begin position="219"/>
        <end position="239"/>
    </location>
</feature>
<comment type="caution">
    <text evidence="4">The sequence shown here is derived from an EMBL/GenBank/DDBJ whole genome shotgun (WGS) entry which is preliminary data.</text>
</comment>
<evidence type="ECO:0000313" key="5">
    <source>
        <dbReference type="Proteomes" id="UP000722791"/>
    </source>
</evidence>
<feature type="compositionally biased region" description="Polar residues" evidence="2">
    <location>
        <begin position="757"/>
        <end position="767"/>
    </location>
</feature>
<feature type="coiled-coil region" evidence="1">
    <location>
        <begin position="1058"/>
        <end position="1127"/>
    </location>
</feature>
<evidence type="ECO:0000313" key="4">
    <source>
        <dbReference type="EMBL" id="GIM06812.1"/>
    </source>
</evidence>
<dbReference type="Proteomes" id="UP000722791">
    <property type="component" value="Unassembled WGS sequence"/>
</dbReference>
<evidence type="ECO:0000256" key="1">
    <source>
        <dbReference type="SAM" id="Coils"/>
    </source>
</evidence>
<organism evidence="4 5">
    <name type="scientific">Volvox reticuliferus</name>
    <dbReference type="NCBI Taxonomy" id="1737510"/>
    <lineage>
        <taxon>Eukaryota</taxon>
        <taxon>Viridiplantae</taxon>
        <taxon>Chlorophyta</taxon>
        <taxon>core chlorophytes</taxon>
        <taxon>Chlorophyceae</taxon>
        <taxon>CS clade</taxon>
        <taxon>Chlamydomonadales</taxon>
        <taxon>Volvocaceae</taxon>
        <taxon>Volvox</taxon>
    </lineage>
</organism>
<dbReference type="EMBL" id="BNCQ01000022">
    <property type="protein sequence ID" value="GIM06812.1"/>
    <property type="molecule type" value="Genomic_DNA"/>
</dbReference>
<sequence>MDQDRLEYTEASQAGGWRTSLSGLSKSEPVTELKDMCEAKATYTDAHASSTKVYSAAQQEPGFQQPMPDTAGPVVVGADMDWDDSTDYGPCTASTTTDALQQPGLPALSGLPVATPNAAMEPVGVCSLSATGIQVLADIEPENVYSAEVVASASGSPAQSVGASMQQQVGDSSSELEAAAAGQSADPPLLRDGSCISGQNSCTMATAVGMVQVLRSPSKADEGPLALQPSTTSSPTDYSLQDHTLTAAASDASPLDTDIQESLAQEPPVQSAVANTNILVGFVTAAASPAQAVGSPPGALVIAPQTETIHFITAPPDTQDGDPMMVSPMPQRWSTLPPVLPAGSGQVMAQVLTDIGTLDAAPPTCSMPGSAPMISPDTAMLGVRAFQLDDIEELSMEAQAYADMPVQAQITQHGEHTSAETPDTFVPLLQSISPVIDSMNIGTVTTVAMVDSPVDESTVTTAAADVESGAGLPSGASAADPITSAPSVAVPTPLPASGNVPMADSLEAMEVLWGNDNLLEEPGSATSKSLMPQVASSPISTFKQAESPFLSRSERKVAPGVVLQVERESLDLFSLRNSCASRVGDSLMVESLESFDTMGLCMKSRAMGFVPMAPLKEGDEAAVVAGRTAGTDGGSGITSAGPLSPFVTFPVNTSRLPCSQASPGINVAATTPAGIPSANKPAACISSGRGGVSSVAAGMVKALGSAAKAATPAGTTRANDTPCTALKAMAAANAAGASASKACSSKRSLPVAVPQPRQVSTSGQQVAMPSGRSPGSRLPRFATSPAAGTTRAPASTTGVKPPLPPTSAGATPGSVPRLPGATPQNGLVFSSSKGQNPVSGISRPGLLVHQPVAVERPGDGLFNTPVSFRADVAPLTDTPFPGSDFDLDTANISAEASKTIALLGGGDTNTAGAAAQHGTSVLAGVRDAFNVGTPTLCVLETHVQLLTNKLAEAEDEINQLQNANVMLRDQLSVLQFKLSMANDLDMERDAREYLEHEVSTLRHQTAGLEADVKAAHAEIKRHEQAAIETLTAQQRKEAEWARKEMEMEQRMQQMAAEVEAARSFAQQADARIAEAEARAAAATTRCDEEIAHNRELQVTLGLQAHQLVQVQRARDDAEAKFQRVMEQLIAAQTSHKKAVVEYEQKLLQSSNLVSQINDVQDKYRQIKQHAANADQRAQQAEAKAQATANLLAKAKVEKAELMQMCNELLTQLEATKVKGRR</sequence>
<reference evidence="4" key="1">
    <citation type="journal article" date="2021" name="Proc. Natl. Acad. Sci. U.S.A.">
        <title>Three genomes in the algal genus Volvox reveal the fate of a haploid sex-determining region after a transition to homothallism.</title>
        <authorList>
            <person name="Yamamoto K."/>
            <person name="Hamaji T."/>
            <person name="Kawai-Toyooka H."/>
            <person name="Matsuzaki R."/>
            <person name="Takahashi F."/>
            <person name="Nishimura Y."/>
            <person name="Kawachi M."/>
            <person name="Noguchi H."/>
            <person name="Minakuchi Y."/>
            <person name="Umen J.G."/>
            <person name="Toyoda A."/>
            <person name="Nozaki H."/>
        </authorList>
    </citation>
    <scope>NUCLEOTIDE SEQUENCE</scope>
    <source>
        <strain evidence="4">NIES-3785</strain>
        <strain evidence="3">NIES-3786</strain>
    </source>
</reference>
<keyword evidence="6" id="KW-1185">Reference proteome</keyword>
<feature type="coiled-coil region" evidence="1">
    <location>
        <begin position="943"/>
        <end position="970"/>
    </location>
</feature>
<protein>
    <submittedName>
        <fullName evidence="4">Uncharacterized protein</fullName>
    </submittedName>
</protein>
<dbReference type="Proteomes" id="UP000747110">
    <property type="component" value="Unassembled WGS sequence"/>
</dbReference>
<dbReference type="EMBL" id="BNCP01000028">
    <property type="protein sequence ID" value="GIL84078.1"/>
    <property type="molecule type" value="Genomic_DNA"/>
</dbReference>
<feature type="compositionally biased region" description="Polar residues" evidence="2">
    <location>
        <begin position="822"/>
        <end position="836"/>
    </location>
</feature>
<feature type="region of interest" description="Disordered" evidence="2">
    <location>
        <begin position="161"/>
        <end position="192"/>
    </location>
</feature>
<evidence type="ECO:0000256" key="2">
    <source>
        <dbReference type="SAM" id="MobiDB-lite"/>
    </source>
</evidence>
<proteinExistence type="predicted"/>
<evidence type="ECO:0000313" key="6">
    <source>
        <dbReference type="Proteomes" id="UP000747110"/>
    </source>
</evidence>
<feature type="region of interest" description="Disordered" evidence="2">
    <location>
        <begin position="1"/>
        <end position="29"/>
    </location>
</feature>
<dbReference type="AlphaFoldDB" id="A0A8J4LRD4"/>
<feature type="compositionally biased region" description="Polar residues" evidence="2">
    <location>
        <begin position="161"/>
        <end position="175"/>
    </location>
</feature>